<dbReference type="PRINTS" id="PR00344">
    <property type="entry name" value="BCTRLSENSOR"/>
</dbReference>
<evidence type="ECO:0000256" key="7">
    <source>
        <dbReference type="SAM" id="Coils"/>
    </source>
</evidence>
<proteinExistence type="predicted"/>
<dbReference type="CDD" id="cd16922">
    <property type="entry name" value="HATPase_EvgS-ArcB-TorS-like"/>
    <property type="match status" value="1"/>
</dbReference>
<feature type="domain" description="PAS" evidence="9">
    <location>
        <begin position="76"/>
        <end position="146"/>
    </location>
</feature>
<keyword evidence="3" id="KW-0597">Phosphoprotein</keyword>
<dbReference type="PROSITE" id="PS50113">
    <property type="entry name" value="PAC"/>
    <property type="match status" value="1"/>
</dbReference>
<dbReference type="Pfam" id="PF00512">
    <property type="entry name" value="HisKA"/>
    <property type="match status" value="1"/>
</dbReference>
<evidence type="ECO:0000259" key="10">
    <source>
        <dbReference type="PROSITE" id="PS50113"/>
    </source>
</evidence>
<dbReference type="Gene3D" id="3.30.450.20">
    <property type="entry name" value="PAS domain"/>
    <property type="match status" value="1"/>
</dbReference>
<dbReference type="EMBL" id="JAOWRF010000277">
    <property type="protein sequence ID" value="MCV3215654.1"/>
    <property type="molecule type" value="Genomic_DNA"/>
</dbReference>
<reference evidence="11 12" key="1">
    <citation type="submission" date="2022-10" db="EMBL/GenBank/DDBJ databases">
        <title>Identification of biosynthetic pathway for the production of the potent trypsin inhibitor radiosumin.</title>
        <authorList>
            <person name="Fewer D.P."/>
            <person name="Delbaje E."/>
            <person name="Ouyang X."/>
            <person name="Agostino P.D."/>
            <person name="Wahlsten M."/>
            <person name="Jokela J."/>
            <person name="Permi P."/>
            <person name="Haapaniemi E."/>
            <person name="Koistinen H."/>
        </authorList>
    </citation>
    <scope>NUCLEOTIDE SEQUENCE [LARGE SCALE GENOMIC DNA]</scope>
    <source>
        <strain evidence="11 12">NIES-515</strain>
    </source>
</reference>
<dbReference type="PROSITE" id="PS50109">
    <property type="entry name" value="HIS_KIN"/>
    <property type="match status" value="1"/>
</dbReference>
<keyword evidence="4" id="KW-0808">Transferase</keyword>
<evidence type="ECO:0000313" key="12">
    <source>
        <dbReference type="Proteomes" id="UP001526143"/>
    </source>
</evidence>
<dbReference type="InterPro" id="IPR036890">
    <property type="entry name" value="HATPase_C_sf"/>
</dbReference>
<dbReference type="Proteomes" id="UP001526143">
    <property type="component" value="Unassembled WGS sequence"/>
</dbReference>
<comment type="catalytic activity">
    <reaction evidence="1">
        <text>ATP + protein L-histidine = ADP + protein N-phospho-L-histidine.</text>
        <dbReference type="EC" id="2.7.13.3"/>
    </reaction>
</comment>
<dbReference type="CDD" id="cd00082">
    <property type="entry name" value="HisKA"/>
    <property type="match status" value="1"/>
</dbReference>
<name>A0ABT3B2Q3_9CYAN</name>
<dbReference type="SMART" id="SM00091">
    <property type="entry name" value="PAS"/>
    <property type="match status" value="1"/>
</dbReference>
<keyword evidence="5 11" id="KW-0418">Kinase</keyword>
<organism evidence="11 12">
    <name type="scientific">Plectonema radiosum NIES-515</name>
    <dbReference type="NCBI Taxonomy" id="2986073"/>
    <lineage>
        <taxon>Bacteria</taxon>
        <taxon>Bacillati</taxon>
        <taxon>Cyanobacteriota</taxon>
        <taxon>Cyanophyceae</taxon>
        <taxon>Oscillatoriophycideae</taxon>
        <taxon>Oscillatoriales</taxon>
        <taxon>Microcoleaceae</taxon>
        <taxon>Plectonema</taxon>
    </lineage>
</organism>
<evidence type="ECO:0000256" key="5">
    <source>
        <dbReference type="ARBA" id="ARBA00022777"/>
    </source>
</evidence>
<dbReference type="RefSeq" id="WP_263747301.1">
    <property type="nucleotide sequence ID" value="NZ_JAOWRF010000277.1"/>
</dbReference>
<accession>A0ABT3B2Q3</accession>
<protein>
    <recommendedName>
        <fullName evidence="2">histidine kinase</fullName>
        <ecNumber evidence="2">2.7.13.3</ecNumber>
    </recommendedName>
</protein>
<dbReference type="PROSITE" id="PS50112">
    <property type="entry name" value="PAS"/>
    <property type="match status" value="1"/>
</dbReference>
<feature type="domain" description="Histidine kinase" evidence="8">
    <location>
        <begin position="223"/>
        <end position="442"/>
    </location>
</feature>
<evidence type="ECO:0000256" key="2">
    <source>
        <dbReference type="ARBA" id="ARBA00012438"/>
    </source>
</evidence>
<dbReference type="Pfam" id="PF02518">
    <property type="entry name" value="HATPase_c"/>
    <property type="match status" value="1"/>
</dbReference>
<dbReference type="EC" id="2.7.13.3" evidence="2"/>
<dbReference type="GO" id="GO:0016301">
    <property type="term" value="F:kinase activity"/>
    <property type="evidence" value="ECO:0007669"/>
    <property type="project" value="UniProtKB-KW"/>
</dbReference>
<evidence type="ECO:0000256" key="6">
    <source>
        <dbReference type="ARBA" id="ARBA00023012"/>
    </source>
</evidence>
<evidence type="ECO:0000256" key="4">
    <source>
        <dbReference type="ARBA" id="ARBA00022679"/>
    </source>
</evidence>
<dbReference type="InterPro" id="IPR035965">
    <property type="entry name" value="PAS-like_dom_sf"/>
</dbReference>
<gene>
    <name evidence="11" type="ORF">OGM63_19415</name>
</gene>
<dbReference type="Pfam" id="PF00989">
    <property type="entry name" value="PAS"/>
    <property type="match status" value="1"/>
</dbReference>
<evidence type="ECO:0000259" key="8">
    <source>
        <dbReference type="PROSITE" id="PS50109"/>
    </source>
</evidence>
<dbReference type="SMART" id="SM00388">
    <property type="entry name" value="HisKA"/>
    <property type="match status" value="1"/>
</dbReference>
<dbReference type="InterPro" id="IPR005467">
    <property type="entry name" value="His_kinase_dom"/>
</dbReference>
<sequence>MNAKNIKQTFDLQLKEEEPGKQLSKSFVVLTGQQLELLNETLKRFWAELQQQHGVIEELRCANEALIATRKYLEEERQRYQELFNFAPDGYLVTDIKGTISQANHAAAKLLNIEQKYLVGKKLISFIPETDRQAFRVMLTQLYGGMKRLQEWEVRLSRRDNTVCDAAITVVTVYDVNNKAIALRWQLREITARKQAEEQLRELQLQNLQLVEADRLKSQFLSIMSHELRTPLNAILGFSHVLLRRFRPNVEQQPLNLVENIYSNSKHLLSLVEDILDYTKLKAKRLELELETFDLASLVKTTAEEMRSLAEHKNLDLQVYFAQPSISVVNDSSRMHQIIANLLDNAIKYTESGSVVIELIELPKDKLAIAVVDTGIGIAEKDLKLIFQEFRQANQTLARCQGGTGLGLAITDALVQLMQGTIYVESSLGQGSTFRVELPRTLVK</sequence>
<dbReference type="Gene3D" id="3.30.565.10">
    <property type="entry name" value="Histidine kinase-like ATPase, C-terminal domain"/>
    <property type="match status" value="1"/>
</dbReference>
<evidence type="ECO:0000256" key="3">
    <source>
        <dbReference type="ARBA" id="ARBA00022553"/>
    </source>
</evidence>
<dbReference type="SUPFAM" id="SSF55785">
    <property type="entry name" value="PYP-like sensor domain (PAS domain)"/>
    <property type="match status" value="1"/>
</dbReference>
<keyword evidence="6" id="KW-0902">Two-component regulatory system</keyword>
<dbReference type="InterPro" id="IPR036097">
    <property type="entry name" value="HisK_dim/P_sf"/>
</dbReference>
<dbReference type="Gene3D" id="1.10.287.130">
    <property type="match status" value="1"/>
</dbReference>
<dbReference type="PANTHER" id="PTHR43047">
    <property type="entry name" value="TWO-COMPONENT HISTIDINE PROTEIN KINASE"/>
    <property type="match status" value="1"/>
</dbReference>
<keyword evidence="7" id="KW-0175">Coiled coil</keyword>
<comment type="caution">
    <text evidence="11">The sequence shown here is derived from an EMBL/GenBank/DDBJ whole genome shotgun (WGS) entry which is preliminary data.</text>
</comment>
<feature type="coiled-coil region" evidence="7">
    <location>
        <begin position="56"/>
        <end position="83"/>
    </location>
</feature>
<dbReference type="SMART" id="SM00387">
    <property type="entry name" value="HATPase_c"/>
    <property type="match status" value="1"/>
</dbReference>
<dbReference type="SUPFAM" id="SSF47384">
    <property type="entry name" value="Homodimeric domain of signal transducing histidine kinase"/>
    <property type="match status" value="1"/>
</dbReference>
<dbReference type="InterPro" id="IPR000700">
    <property type="entry name" value="PAS-assoc_C"/>
</dbReference>
<dbReference type="InterPro" id="IPR000014">
    <property type="entry name" value="PAS"/>
</dbReference>
<evidence type="ECO:0000313" key="11">
    <source>
        <dbReference type="EMBL" id="MCV3215654.1"/>
    </source>
</evidence>
<evidence type="ECO:0000256" key="1">
    <source>
        <dbReference type="ARBA" id="ARBA00000085"/>
    </source>
</evidence>
<dbReference type="SUPFAM" id="SSF55874">
    <property type="entry name" value="ATPase domain of HSP90 chaperone/DNA topoisomerase II/histidine kinase"/>
    <property type="match status" value="1"/>
</dbReference>
<feature type="domain" description="PAC" evidence="10">
    <location>
        <begin position="150"/>
        <end position="202"/>
    </location>
</feature>
<dbReference type="InterPro" id="IPR004358">
    <property type="entry name" value="Sig_transdc_His_kin-like_C"/>
</dbReference>
<dbReference type="CDD" id="cd00130">
    <property type="entry name" value="PAS"/>
    <property type="match status" value="1"/>
</dbReference>
<dbReference type="NCBIfam" id="TIGR00229">
    <property type="entry name" value="sensory_box"/>
    <property type="match status" value="1"/>
</dbReference>
<keyword evidence="12" id="KW-1185">Reference proteome</keyword>
<evidence type="ECO:0000259" key="9">
    <source>
        <dbReference type="PROSITE" id="PS50112"/>
    </source>
</evidence>
<dbReference type="PANTHER" id="PTHR43047:SF64">
    <property type="entry name" value="HISTIDINE KINASE CONTAINING CHEY-HOMOLOGOUS RECEIVER DOMAIN AND PAS DOMAIN-RELATED"/>
    <property type="match status" value="1"/>
</dbReference>
<dbReference type="InterPro" id="IPR013767">
    <property type="entry name" value="PAS_fold"/>
</dbReference>
<dbReference type="InterPro" id="IPR003661">
    <property type="entry name" value="HisK_dim/P_dom"/>
</dbReference>
<dbReference type="InterPro" id="IPR003594">
    <property type="entry name" value="HATPase_dom"/>
</dbReference>